<evidence type="ECO:0000256" key="3">
    <source>
        <dbReference type="ARBA" id="ARBA00022837"/>
    </source>
</evidence>
<reference evidence="6 7" key="1">
    <citation type="submission" date="2024-04" db="EMBL/GenBank/DDBJ databases">
        <authorList>
            <consortium name="Genoscope - CEA"/>
            <person name="William W."/>
        </authorList>
    </citation>
    <scope>NUCLEOTIDE SEQUENCE [LARGE SCALE GENOMIC DNA]</scope>
</reference>
<feature type="non-terminal residue" evidence="6">
    <location>
        <position position="163"/>
    </location>
</feature>
<feature type="domain" description="EF-hand" evidence="5">
    <location>
        <begin position="105"/>
        <end position="140"/>
    </location>
</feature>
<keyword evidence="2" id="KW-0677">Repeat</keyword>
<dbReference type="FunFam" id="1.10.238.10:FF:000079">
    <property type="entry name" value="Calcium and integrin-binding family member 2"/>
    <property type="match status" value="1"/>
</dbReference>
<evidence type="ECO:0000256" key="4">
    <source>
        <dbReference type="ARBA" id="ARBA00022842"/>
    </source>
</evidence>
<comment type="caution">
    <text evidence="6">The sequence shown here is derived from an EMBL/GenBank/DDBJ whole genome shotgun (WGS) entry which is preliminary data.</text>
</comment>
<dbReference type="PROSITE" id="PS50222">
    <property type="entry name" value="EF_HAND_2"/>
    <property type="match status" value="1"/>
</dbReference>
<proteinExistence type="predicted"/>
<dbReference type="PANTHER" id="PTHR45791:SF6">
    <property type="entry name" value="CALCIUM AND INTEGRIN BINDING FAMILY MEMBER 2"/>
    <property type="match status" value="1"/>
</dbReference>
<keyword evidence="3" id="KW-0106">Calcium</keyword>
<evidence type="ECO:0000259" key="5">
    <source>
        <dbReference type="PROSITE" id="PS50222"/>
    </source>
</evidence>
<protein>
    <recommendedName>
        <fullName evidence="5">EF-hand domain-containing protein</fullName>
    </recommendedName>
</protein>
<dbReference type="SUPFAM" id="SSF47473">
    <property type="entry name" value="EF-hand"/>
    <property type="match status" value="1"/>
</dbReference>
<dbReference type="EMBL" id="CAXITT010001569">
    <property type="protein sequence ID" value="CAL1548694.1"/>
    <property type="molecule type" value="Genomic_DNA"/>
</dbReference>
<dbReference type="GO" id="GO:0000287">
    <property type="term" value="F:magnesium ion binding"/>
    <property type="evidence" value="ECO:0007669"/>
    <property type="project" value="TreeGrafter"/>
</dbReference>
<dbReference type="Gene3D" id="1.10.238.10">
    <property type="entry name" value="EF-hand"/>
    <property type="match status" value="2"/>
</dbReference>
<dbReference type="Proteomes" id="UP001497497">
    <property type="component" value="Unassembled WGS sequence"/>
</dbReference>
<dbReference type="InterPro" id="IPR011992">
    <property type="entry name" value="EF-hand-dom_pair"/>
</dbReference>
<name>A0AAV2IU17_LYMST</name>
<keyword evidence="1" id="KW-0479">Metal-binding</keyword>
<organism evidence="6 7">
    <name type="scientific">Lymnaea stagnalis</name>
    <name type="common">Great pond snail</name>
    <name type="synonym">Helix stagnalis</name>
    <dbReference type="NCBI Taxonomy" id="6523"/>
    <lineage>
        <taxon>Eukaryota</taxon>
        <taxon>Metazoa</taxon>
        <taxon>Spiralia</taxon>
        <taxon>Lophotrochozoa</taxon>
        <taxon>Mollusca</taxon>
        <taxon>Gastropoda</taxon>
        <taxon>Heterobranchia</taxon>
        <taxon>Euthyneura</taxon>
        <taxon>Panpulmonata</taxon>
        <taxon>Hygrophila</taxon>
        <taxon>Lymnaeoidea</taxon>
        <taxon>Lymnaeidae</taxon>
        <taxon>Lymnaea</taxon>
    </lineage>
</organism>
<evidence type="ECO:0000256" key="1">
    <source>
        <dbReference type="ARBA" id="ARBA00022723"/>
    </source>
</evidence>
<evidence type="ECO:0000256" key="2">
    <source>
        <dbReference type="ARBA" id="ARBA00022737"/>
    </source>
</evidence>
<dbReference type="AlphaFoldDB" id="A0AAV2IU17"/>
<gene>
    <name evidence="6" type="ORF">GSLYS_00022011001</name>
</gene>
<dbReference type="InterPro" id="IPR051433">
    <property type="entry name" value="CIBP"/>
</dbReference>
<dbReference type="InterPro" id="IPR002048">
    <property type="entry name" value="EF_hand_dom"/>
</dbReference>
<evidence type="ECO:0000313" key="7">
    <source>
        <dbReference type="Proteomes" id="UP001497497"/>
    </source>
</evidence>
<dbReference type="GO" id="GO:0055074">
    <property type="term" value="P:calcium ion homeostasis"/>
    <property type="evidence" value="ECO:0007669"/>
    <property type="project" value="TreeGrafter"/>
</dbReference>
<dbReference type="PANTHER" id="PTHR45791">
    <property type="entry name" value="CALCIUM AND INTEGRIN BINDING FAMILY MEMBER 2"/>
    <property type="match status" value="1"/>
</dbReference>
<keyword evidence="4" id="KW-0460">Magnesium</keyword>
<evidence type="ECO:0000313" key="6">
    <source>
        <dbReference type="EMBL" id="CAL1548694.1"/>
    </source>
</evidence>
<keyword evidence="7" id="KW-1185">Reference proteome</keyword>
<dbReference type="InterPro" id="IPR018247">
    <property type="entry name" value="EF_Hand_1_Ca_BS"/>
</dbReference>
<dbReference type="PROSITE" id="PS00018">
    <property type="entry name" value="EF_HAND_1"/>
    <property type="match status" value="1"/>
</dbReference>
<accession>A0AAV2IU17</accession>
<sequence length="163" mass="18845">MGNKESSFTEVQLEAYQDCTFFNRKDILRVFNRFKDLAPDMVPYNMTSNEGSNLKIPLATVENMPELKENPFRRRICQVFSDDGTGDMAFDEFLDMFSVFSETAPRDIKSSYAFKIYDYDGDNFLGRSDLEKTLKVLTQNSLTSEETKFVVDKVLEETDLDDD</sequence>
<dbReference type="GO" id="GO:0005509">
    <property type="term" value="F:calcium ion binding"/>
    <property type="evidence" value="ECO:0007669"/>
    <property type="project" value="InterPro"/>
</dbReference>